<keyword evidence="8 16" id="KW-0560">Oxidoreductase</keyword>
<accession>A0A852X460</accession>
<dbReference type="Gene3D" id="3.50.50.60">
    <property type="entry name" value="FAD/NAD(P)-binding domain"/>
    <property type="match status" value="2"/>
</dbReference>
<evidence type="ECO:0000256" key="4">
    <source>
        <dbReference type="ARBA" id="ARBA00016961"/>
    </source>
</evidence>
<dbReference type="SUPFAM" id="SSF55424">
    <property type="entry name" value="FAD/NAD-linked reductases, dimerisation (C-terminal) domain"/>
    <property type="match status" value="1"/>
</dbReference>
<dbReference type="NCBIfam" id="TIGR01350">
    <property type="entry name" value="lipoamide_DH"/>
    <property type="match status" value="1"/>
</dbReference>
<keyword evidence="7 14" id="KW-0274">FAD</keyword>
<evidence type="ECO:0000259" key="17">
    <source>
        <dbReference type="Pfam" id="PF02852"/>
    </source>
</evidence>
<evidence type="ECO:0000256" key="5">
    <source>
        <dbReference type="ARBA" id="ARBA00022490"/>
    </source>
</evidence>
<evidence type="ECO:0000256" key="3">
    <source>
        <dbReference type="ARBA" id="ARBA00012608"/>
    </source>
</evidence>
<keyword evidence="11 16" id="KW-0676">Redox-active center</keyword>
<dbReference type="PANTHER" id="PTHR22912:SF217">
    <property type="entry name" value="DIHYDROLIPOYL DEHYDROGENASE"/>
    <property type="match status" value="1"/>
</dbReference>
<dbReference type="EC" id="1.8.1.4" evidence="3 16"/>
<feature type="domain" description="FAD/NAD(P)-binding" evidence="18">
    <location>
        <begin position="13"/>
        <end position="329"/>
    </location>
</feature>
<feature type="binding site" evidence="14">
    <location>
        <position position="314"/>
    </location>
    <ligand>
        <name>FAD</name>
        <dbReference type="ChEBI" id="CHEBI:57692"/>
    </ligand>
</feature>
<comment type="caution">
    <text evidence="19">The sequence shown here is derived from an EMBL/GenBank/DDBJ whole genome shotgun (WGS) entry which is preliminary data.</text>
</comment>
<keyword evidence="6 16" id="KW-0285">Flavoprotein</keyword>
<dbReference type="InterPro" id="IPR023753">
    <property type="entry name" value="FAD/NAD-binding_dom"/>
</dbReference>
<dbReference type="InterPro" id="IPR036188">
    <property type="entry name" value="FAD/NAD-bd_sf"/>
</dbReference>
<comment type="miscellaneous">
    <text evidence="16">The active site is a redox-active disulfide bond.</text>
</comment>
<dbReference type="FunFam" id="3.30.390.30:FF:000001">
    <property type="entry name" value="Dihydrolipoyl dehydrogenase"/>
    <property type="match status" value="1"/>
</dbReference>
<evidence type="ECO:0000256" key="8">
    <source>
        <dbReference type="ARBA" id="ARBA00023002"/>
    </source>
</evidence>
<keyword evidence="5" id="KW-0963">Cytoplasm</keyword>
<feature type="binding site" evidence="14">
    <location>
        <begin position="151"/>
        <end position="153"/>
    </location>
    <ligand>
        <name>FAD</name>
        <dbReference type="ChEBI" id="CHEBI:57692"/>
    </ligand>
</feature>
<evidence type="ECO:0000259" key="18">
    <source>
        <dbReference type="Pfam" id="PF07992"/>
    </source>
</evidence>
<dbReference type="EMBL" id="JACBZX010000001">
    <property type="protein sequence ID" value="NYG37836.1"/>
    <property type="molecule type" value="Genomic_DNA"/>
</dbReference>
<evidence type="ECO:0000256" key="11">
    <source>
        <dbReference type="ARBA" id="ARBA00023284"/>
    </source>
</evidence>
<dbReference type="InterPro" id="IPR001100">
    <property type="entry name" value="Pyr_nuc-diS_OxRdtase"/>
</dbReference>
<dbReference type="PROSITE" id="PS51257">
    <property type="entry name" value="PROKAR_LIPOPROTEIN"/>
    <property type="match status" value="1"/>
</dbReference>
<comment type="cofactor">
    <cofactor evidence="14 16">
        <name>FAD</name>
        <dbReference type="ChEBI" id="CHEBI:57692"/>
    </cofactor>
    <text evidence="14 16">Binds 1 FAD per subunit.</text>
</comment>
<dbReference type="InterPro" id="IPR012999">
    <property type="entry name" value="Pyr_OxRdtase_I_AS"/>
</dbReference>
<dbReference type="GO" id="GO:0004148">
    <property type="term" value="F:dihydrolipoyl dehydrogenase (NADH) activity"/>
    <property type="evidence" value="ECO:0007669"/>
    <property type="project" value="UniProtKB-EC"/>
</dbReference>
<feature type="active site" description="Proton acceptor" evidence="13">
    <location>
        <position position="445"/>
    </location>
</feature>
<evidence type="ECO:0000256" key="2">
    <source>
        <dbReference type="ARBA" id="ARBA00007532"/>
    </source>
</evidence>
<feature type="binding site" evidence="14">
    <location>
        <position position="59"/>
    </location>
    <ligand>
        <name>FAD</name>
        <dbReference type="ChEBI" id="CHEBI:57692"/>
    </ligand>
</feature>
<dbReference type="SUPFAM" id="SSF51905">
    <property type="entry name" value="FAD/NAD(P)-binding domain"/>
    <property type="match status" value="1"/>
</dbReference>
<evidence type="ECO:0000256" key="9">
    <source>
        <dbReference type="ARBA" id="ARBA00023027"/>
    </source>
</evidence>
<evidence type="ECO:0000256" key="13">
    <source>
        <dbReference type="PIRSR" id="PIRSR000350-2"/>
    </source>
</evidence>
<evidence type="ECO:0000313" key="20">
    <source>
        <dbReference type="Proteomes" id="UP000592181"/>
    </source>
</evidence>
<dbReference type="Pfam" id="PF07992">
    <property type="entry name" value="Pyr_redox_2"/>
    <property type="match status" value="1"/>
</dbReference>
<feature type="domain" description="Pyridine nucleotide-disulphide oxidoreductase dimerisation" evidence="17">
    <location>
        <begin position="349"/>
        <end position="456"/>
    </location>
</feature>
<dbReference type="GO" id="GO:0050660">
    <property type="term" value="F:flavin adenine dinucleotide binding"/>
    <property type="evidence" value="ECO:0007669"/>
    <property type="project" value="InterPro"/>
</dbReference>
<feature type="binding site" evidence="14">
    <location>
        <position position="210"/>
    </location>
    <ligand>
        <name>NAD(+)</name>
        <dbReference type="ChEBI" id="CHEBI:57540"/>
    </ligand>
</feature>
<dbReference type="InterPro" id="IPR050151">
    <property type="entry name" value="Class-I_Pyr_Nuc-Dis_Oxidored"/>
</dbReference>
<dbReference type="GO" id="GO:0005737">
    <property type="term" value="C:cytoplasm"/>
    <property type="evidence" value="ECO:0007669"/>
    <property type="project" value="UniProtKB-SubCell"/>
</dbReference>
<feature type="disulfide bond" description="Redox-active" evidence="15">
    <location>
        <begin position="50"/>
        <end position="55"/>
    </location>
</feature>
<sequence length="468" mass="48223">MVATPDRSSDTPFDLVVLGAGSGGYACALRARQLGLTVALVEEDKIGGTCLHRGCIPTKALLHAAEVADHARHGADLGVRSTFEGIDTAALHARKDTVVGQLYKGVSGLVSQAGVEVVAGRGRLTGPGTVEVTAPDGATREVAGRHVVLATGSYARTLPGITLGPRVMTSDQAISIESIPERTIVLGGGVIGVEFASMLASFGSQVTVVEALDRLVPAEEPALSTQLQRAYRKRGSDVRTSVSVAGVTEHEDRVVVEIEGGDPLEAELLLVAVGRGPRTEGIGLEEVGVETDRGFVVTDERCATSVPGVLAVGDIVPGLQLAHRGFAQGIFAAEEIGGLQPQPVQDSQVPRVTYSDPEVASVGLTTEQATAAGVEVEQVTYPLGGNGRSVIRGTSGQVIVLRAKEGPVVGVHMIGLGVSELIAEAQVVVGWEAHPEDVAPLVHAHPTQGEALGEAAMLAAGRPLHAHA</sequence>
<evidence type="ECO:0000313" key="19">
    <source>
        <dbReference type="EMBL" id="NYG37836.1"/>
    </source>
</evidence>
<organism evidence="19 20">
    <name type="scientific">Janibacter alkaliphilus</name>
    <dbReference type="NCBI Taxonomy" id="1069963"/>
    <lineage>
        <taxon>Bacteria</taxon>
        <taxon>Bacillati</taxon>
        <taxon>Actinomycetota</taxon>
        <taxon>Actinomycetes</taxon>
        <taxon>Micrococcales</taxon>
        <taxon>Intrasporangiaceae</taxon>
        <taxon>Janibacter</taxon>
    </lineage>
</organism>
<comment type="similarity">
    <text evidence="2 16">Belongs to the class-I pyridine nucleotide-disulfide oxidoreductase family.</text>
</comment>
<comment type="subcellular location">
    <subcellularLocation>
        <location evidence="1">Cytoplasm</location>
    </subcellularLocation>
</comment>
<dbReference type="PROSITE" id="PS00076">
    <property type="entry name" value="PYRIDINE_REDOX_1"/>
    <property type="match status" value="1"/>
</dbReference>
<dbReference type="RefSeq" id="WP_343037081.1">
    <property type="nucleotide sequence ID" value="NZ_JACBZX010000001.1"/>
</dbReference>
<evidence type="ECO:0000256" key="10">
    <source>
        <dbReference type="ARBA" id="ARBA00023157"/>
    </source>
</evidence>
<dbReference type="AlphaFoldDB" id="A0A852X460"/>
<dbReference type="GO" id="GO:0006103">
    <property type="term" value="P:2-oxoglutarate metabolic process"/>
    <property type="evidence" value="ECO:0007669"/>
    <property type="project" value="TreeGrafter"/>
</dbReference>
<keyword evidence="20" id="KW-1185">Reference proteome</keyword>
<evidence type="ECO:0000256" key="12">
    <source>
        <dbReference type="ARBA" id="ARBA00049187"/>
    </source>
</evidence>
<dbReference type="PRINTS" id="PR00411">
    <property type="entry name" value="PNDRDTASEI"/>
</dbReference>
<feature type="binding site" evidence="14">
    <location>
        <begin position="187"/>
        <end position="194"/>
    </location>
    <ligand>
        <name>NAD(+)</name>
        <dbReference type="ChEBI" id="CHEBI:57540"/>
    </ligand>
</feature>
<gene>
    <name evidence="19" type="ORF">BJY28_002305</name>
</gene>
<proteinExistence type="inferred from homology"/>
<comment type="catalytic activity">
    <reaction evidence="12 16">
        <text>N(6)-[(R)-dihydrolipoyl]-L-lysyl-[protein] + NAD(+) = N(6)-[(R)-lipoyl]-L-lysyl-[protein] + NADH + H(+)</text>
        <dbReference type="Rhea" id="RHEA:15045"/>
        <dbReference type="Rhea" id="RHEA-COMP:10474"/>
        <dbReference type="Rhea" id="RHEA-COMP:10475"/>
        <dbReference type="ChEBI" id="CHEBI:15378"/>
        <dbReference type="ChEBI" id="CHEBI:57540"/>
        <dbReference type="ChEBI" id="CHEBI:57945"/>
        <dbReference type="ChEBI" id="CHEBI:83099"/>
        <dbReference type="ChEBI" id="CHEBI:83100"/>
        <dbReference type="EC" id="1.8.1.4"/>
    </reaction>
</comment>
<feature type="binding site" evidence="14">
    <location>
        <position position="122"/>
    </location>
    <ligand>
        <name>FAD</name>
        <dbReference type="ChEBI" id="CHEBI:57692"/>
    </ligand>
</feature>
<dbReference type="PIRSF" id="PIRSF000350">
    <property type="entry name" value="Mercury_reductase_MerA"/>
    <property type="match status" value="1"/>
</dbReference>
<reference evidence="19 20" key="1">
    <citation type="submission" date="2020-07" db="EMBL/GenBank/DDBJ databases">
        <title>Sequencing the genomes of 1000 actinobacteria strains.</title>
        <authorList>
            <person name="Klenk H.-P."/>
        </authorList>
    </citation>
    <scope>NUCLEOTIDE SEQUENCE [LARGE SCALE GENOMIC DNA]</scope>
    <source>
        <strain evidence="19 20">DSM 24723</strain>
    </source>
</reference>
<keyword evidence="9 14" id="KW-0520">NAD</keyword>
<protein>
    <recommendedName>
        <fullName evidence="4 16">Dihydrolipoyl dehydrogenase</fullName>
        <ecNumber evidence="3 16">1.8.1.4</ecNumber>
    </recommendedName>
</protein>
<dbReference type="PRINTS" id="PR00368">
    <property type="entry name" value="FADPNR"/>
</dbReference>
<dbReference type="Gene3D" id="3.30.390.30">
    <property type="match status" value="1"/>
</dbReference>
<dbReference type="InterPro" id="IPR006258">
    <property type="entry name" value="Lipoamide_DH"/>
</dbReference>
<dbReference type="InterPro" id="IPR004099">
    <property type="entry name" value="Pyr_nucl-diS_OxRdtase_dimer"/>
</dbReference>
<dbReference type="PANTHER" id="PTHR22912">
    <property type="entry name" value="DISULFIDE OXIDOREDUCTASE"/>
    <property type="match status" value="1"/>
</dbReference>
<keyword evidence="14" id="KW-0547">Nucleotide-binding</keyword>
<evidence type="ECO:0000256" key="16">
    <source>
        <dbReference type="RuleBase" id="RU003692"/>
    </source>
</evidence>
<name>A0A852X460_9MICO</name>
<evidence type="ECO:0000256" key="15">
    <source>
        <dbReference type="PIRSR" id="PIRSR000350-4"/>
    </source>
</evidence>
<dbReference type="InterPro" id="IPR016156">
    <property type="entry name" value="FAD/NAD-linked_Rdtase_dimer_sf"/>
</dbReference>
<evidence type="ECO:0000256" key="1">
    <source>
        <dbReference type="ARBA" id="ARBA00004496"/>
    </source>
</evidence>
<dbReference type="Proteomes" id="UP000592181">
    <property type="component" value="Unassembled WGS sequence"/>
</dbReference>
<dbReference type="Pfam" id="PF02852">
    <property type="entry name" value="Pyr_redox_dim"/>
    <property type="match status" value="1"/>
</dbReference>
<evidence type="ECO:0000256" key="6">
    <source>
        <dbReference type="ARBA" id="ARBA00022630"/>
    </source>
</evidence>
<feature type="binding site" evidence="14">
    <location>
        <position position="274"/>
    </location>
    <ligand>
        <name>NAD(+)</name>
        <dbReference type="ChEBI" id="CHEBI:57540"/>
    </ligand>
</feature>
<evidence type="ECO:0000256" key="7">
    <source>
        <dbReference type="ARBA" id="ARBA00022827"/>
    </source>
</evidence>
<evidence type="ECO:0000256" key="14">
    <source>
        <dbReference type="PIRSR" id="PIRSR000350-3"/>
    </source>
</evidence>
<keyword evidence="10" id="KW-1015">Disulfide bond</keyword>